<dbReference type="AlphaFoldDB" id="A0A6C0CY72"/>
<dbReference type="EMBL" id="MN739509">
    <property type="protein sequence ID" value="QHT09271.1"/>
    <property type="molecule type" value="Genomic_DNA"/>
</dbReference>
<organism evidence="1">
    <name type="scientific">viral metagenome</name>
    <dbReference type="NCBI Taxonomy" id="1070528"/>
    <lineage>
        <taxon>unclassified sequences</taxon>
        <taxon>metagenomes</taxon>
        <taxon>organismal metagenomes</taxon>
    </lineage>
</organism>
<proteinExistence type="predicted"/>
<reference evidence="1" key="1">
    <citation type="journal article" date="2020" name="Nature">
        <title>Giant virus diversity and host interactions through global metagenomics.</title>
        <authorList>
            <person name="Schulz F."/>
            <person name="Roux S."/>
            <person name="Paez-Espino D."/>
            <person name="Jungbluth S."/>
            <person name="Walsh D.A."/>
            <person name="Denef V.J."/>
            <person name="McMahon K.D."/>
            <person name="Konstantinidis K.T."/>
            <person name="Eloe-Fadrosh E.A."/>
            <person name="Kyrpides N.C."/>
            <person name="Woyke T."/>
        </authorList>
    </citation>
    <scope>NUCLEOTIDE SEQUENCE</scope>
    <source>
        <strain evidence="1">GVMAG-M-3300023110-24</strain>
    </source>
</reference>
<evidence type="ECO:0000313" key="1">
    <source>
        <dbReference type="EMBL" id="QHT09271.1"/>
    </source>
</evidence>
<name>A0A6C0CY72_9ZZZZ</name>
<sequence length="92" mass="10840">MMKFPKSFDSYNKRYYGNIKPSTTPSNQSLISLEETKKKLKAIRHINNNYDKQIERALRDTSGYSENMIQRLIKHNCDLYISIIKNTLLNPI</sequence>
<accession>A0A6C0CY72</accession>
<protein>
    <submittedName>
        <fullName evidence="1">Uncharacterized protein</fullName>
    </submittedName>
</protein>